<dbReference type="EMBL" id="QOKY01000154">
    <property type="protein sequence ID" value="RMZ56014.1"/>
    <property type="molecule type" value="Genomic_DNA"/>
</dbReference>
<organism evidence="1 3">
    <name type="scientific">Auxenochlorella protothecoides</name>
    <name type="common">Green microalga</name>
    <name type="synonym">Chlorella protothecoides</name>
    <dbReference type="NCBI Taxonomy" id="3075"/>
    <lineage>
        <taxon>Eukaryota</taxon>
        <taxon>Viridiplantae</taxon>
        <taxon>Chlorophyta</taxon>
        <taxon>core chlorophytes</taxon>
        <taxon>Trebouxiophyceae</taxon>
        <taxon>Chlorellales</taxon>
        <taxon>Chlorellaceae</taxon>
        <taxon>Auxenochlorella</taxon>
    </lineage>
</organism>
<dbReference type="Proteomes" id="UP000028924">
    <property type="component" value="Unassembled WGS sequence"/>
</dbReference>
<evidence type="ECO:0000313" key="2">
    <source>
        <dbReference type="EMBL" id="RMZ56014.1"/>
    </source>
</evidence>
<proteinExistence type="predicted"/>
<reference evidence="4" key="2">
    <citation type="journal article" date="2018" name="Algal Res.">
        <title>Characterization of plant carbon substrate utilization by Auxenochlorella protothecoides.</title>
        <authorList>
            <person name="Vogler B.W."/>
            <person name="Starkenburg S.R."/>
            <person name="Sudasinghe N."/>
            <person name="Schambach J.Y."/>
            <person name="Rollin J.A."/>
            <person name="Pattathil S."/>
            <person name="Barry A.N."/>
        </authorList>
    </citation>
    <scope>NUCLEOTIDE SEQUENCE [LARGE SCALE GENOMIC DNA]</scope>
    <source>
        <strain evidence="4">UTEX 25</strain>
    </source>
</reference>
<evidence type="ECO:0000313" key="4">
    <source>
        <dbReference type="Proteomes" id="UP000279271"/>
    </source>
</evidence>
<gene>
    <name evidence="2" type="ORF">APUTEX25_004438</name>
    <name evidence="1" type="ORF">F751_2208</name>
</gene>
<dbReference type="Proteomes" id="UP000279271">
    <property type="component" value="Unassembled WGS sequence"/>
</dbReference>
<sequence length="74" mass="8004">MVLNYVVPARKVVPALLGSLAFATVASSYTTSLFATPASFHNKEWENATLDQLSAKARQASDLPAIVNPFRHMA</sequence>
<accession>A0A087SLL7</accession>
<dbReference type="AlphaFoldDB" id="A0A087SLL7"/>
<name>A0A087SLL7_AUXPR</name>
<keyword evidence="3" id="KW-1185">Reference proteome</keyword>
<dbReference type="OrthoDB" id="1840418at2759"/>
<reference evidence="2" key="4">
    <citation type="submission" date="2018-11" db="EMBL/GenBank/DDBJ databases">
        <title>Characterization of plant carbon substrate utilization by Auxenochlorella protothecoides.</title>
        <authorList>
            <person name="Vogler B.W."/>
            <person name="Starkenburg S.R."/>
            <person name="Sudasinghe N."/>
            <person name="Schambach J.Y."/>
            <person name="Rollin J.A."/>
            <person name="Pattathil S."/>
            <person name="Barry A.N."/>
        </authorList>
    </citation>
    <scope>NUCLEOTIDE SEQUENCE [LARGE SCALE GENOMIC DNA]</scope>
    <source>
        <strain evidence="2">UTEX 25</strain>
    </source>
</reference>
<dbReference type="KEGG" id="apro:F751_2208"/>
<evidence type="ECO:0000313" key="3">
    <source>
        <dbReference type="Proteomes" id="UP000028924"/>
    </source>
</evidence>
<dbReference type="EMBL" id="KL662129">
    <property type="protein sequence ID" value="KFM26621.1"/>
    <property type="molecule type" value="Genomic_DNA"/>
</dbReference>
<dbReference type="RefSeq" id="XP_011399559.1">
    <property type="nucleotide sequence ID" value="XM_011401257.1"/>
</dbReference>
<evidence type="ECO:0000313" key="1">
    <source>
        <dbReference type="EMBL" id="KFM26621.1"/>
    </source>
</evidence>
<reference evidence="2" key="3">
    <citation type="submission" date="2018-10" db="EMBL/GenBank/DDBJ databases">
        <authorList>
            <person name="Hovde B."/>
            <person name="Zhang X."/>
        </authorList>
    </citation>
    <scope>NUCLEOTIDE SEQUENCE [LARGE SCALE GENOMIC DNA]</scope>
    <source>
        <strain evidence="2">UTEX 25</strain>
    </source>
</reference>
<dbReference type="GeneID" id="23613599"/>
<reference evidence="1 3" key="1">
    <citation type="journal article" date="2014" name="BMC Genomics">
        <title>Oil accumulation mechanisms of the oleaginous microalga Chlorella protothecoides revealed through its genome, transcriptomes, and proteomes.</title>
        <authorList>
            <person name="Gao C."/>
            <person name="Wang Y."/>
            <person name="Shen Y."/>
            <person name="Yan D."/>
            <person name="He X."/>
            <person name="Dai J."/>
            <person name="Wu Q."/>
        </authorList>
    </citation>
    <scope>NUCLEOTIDE SEQUENCE [LARGE SCALE GENOMIC DNA]</scope>
    <source>
        <strain evidence="1 3">0710</strain>
    </source>
</reference>
<protein>
    <submittedName>
        <fullName evidence="1">Uncharacterized protein</fullName>
    </submittedName>
</protein>